<keyword evidence="1" id="KW-0812">Transmembrane</keyword>
<gene>
    <name evidence="2" type="ORF">ACFOMD_06965</name>
</gene>
<keyword evidence="1" id="KW-1133">Transmembrane helix</keyword>
<keyword evidence="3" id="KW-1185">Reference proteome</keyword>
<sequence>MKLTPATPDAYGFHRGRQTVDRGAVLIAAVVSLVAGIGTVQATLSLPLGVIAGGTLFAVLAPLFSATTR</sequence>
<organism evidence="2 3">
    <name type="scientific">Sphingoaurantiacus capsulatus</name>
    <dbReference type="NCBI Taxonomy" id="1771310"/>
    <lineage>
        <taxon>Bacteria</taxon>
        <taxon>Pseudomonadati</taxon>
        <taxon>Pseudomonadota</taxon>
        <taxon>Alphaproteobacteria</taxon>
        <taxon>Sphingomonadales</taxon>
        <taxon>Sphingosinicellaceae</taxon>
        <taxon>Sphingoaurantiacus</taxon>
    </lineage>
</organism>
<proteinExistence type="predicted"/>
<evidence type="ECO:0000313" key="3">
    <source>
        <dbReference type="Proteomes" id="UP001595615"/>
    </source>
</evidence>
<dbReference type="Proteomes" id="UP001595615">
    <property type="component" value="Unassembled WGS sequence"/>
</dbReference>
<dbReference type="RefSeq" id="WP_380858908.1">
    <property type="nucleotide sequence ID" value="NZ_JBHRXV010000004.1"/>
</dbReference>
<name>A0ABV7XAN0_9SPHN</name>
<evidence type="ECO:0000256" key="1">
    <source>
        <dbReference type="SAM" id="Phobius"/>
    </source>
</evidence>
<protein>
    <submittedName>
        <fullName evidence="2">Uncharacterized protein</fullName>
    </submittedName>
</protein>
<feature type="transmembrane region" description="Helical" evidence="1">
    <location>
        <begin position="46"/>
        <end position="66"/>
    </location>
</feature>
<accession>A0ABV7XAN0</accession>
<feature type="transmembrane region" description="Helical" evidence="1">
    <location>
        <begin position="23"/>
        <end position="40"/>
    </location>
</feature>
<keyword evidence="1" id="KW-0472">Membrane</keyword>
<reference evidence="3" key="1">
    <citation type="journal article" date="2019" name="Int. J. Syst. Evol. Microbiol.">
        <title>The Global Catalogue of Microorganisms (GCM) 10K type strain sequencing project: providing services to taxonomists for standard genome sequencing and annotation.</title>
        <authorList>
            <consortium name="The Broad Institute Genomics Platform"/>
            <consortium name="The Broad Institute Genome Sequencing Center for Infectious Disease"/>
            <person name="Wu L."/>
            <person name="Ma J."/>
        </authorList>
    </citation>
    <scope>NUCLEOTIDE SEQUENCE [LARGE SCALE GENOMIC DNA]</scope>
    <source>
        <strain evidence="3">KCTC 42644</strain>
    </source>
</reference>
<dbReference type="EMBL" id="JBHRXV010000004">
    <property type="protein sequence ID" value="MFC3712303.1"/>
    <property type="molecule type" value="Genomic_DNA"/>
</dbReference>
<evidence type="ECO:0000313" key="2">
    <source>
        <dbReference type="EMBL" id="MFC3712303.1"/>
    </source>
</evidence>
<comment type="caution">
    <text evidence="2">The sequence shown here is derived from an EMBL/GenBank/DDBJ whole genome shotgun (WGS) entry which is preliminary data.</text>
</comment>